<dbReference type="RefSeq" id="WP_118066904.1">
    <property type="nucleotide sequence ID" value="NZ_QSAG01000065.1"/>
</dbReference>
<organism evidence="1 2">
    <name type="scientific">Segatella copri</name>
    <dbReference type="NCBI Taxonomy" id="165179"/>
    <lineage>
        <taxon>Bacteria</taxon>
        <taxon>Pseudomonadati</taxon>
        <taxon>Bacteroidota</taxon>
        <taxon>Bacteroidia</taxon>
        <taxon>Bacteroidales</taxon>
        <taxon>Prevotellaceae</taxon>
        <taxon>Segatella</taxon>
    </lineage>
</organism>
<gene>
    <name evidence="1" type="ORF">DWV76_16285</name>
</gene>
<accession>A0AA92TV19</accession>
<protein>
    <submittedName>
        <fullName evidence="1">Uncharacterized protein</fullName>
    </submittedName>
</protein>
<evidence type="ECO:0000313" key="2">
    <source>
        <dbReference type="Proteomes" id="UP000283785"/>
    </source>
</evidence>
<evidence type="ECO:0000313" key="1">
    <source>
        <dbReference type="EMBL" id="RGW39042.1"/>
    </source>
</evidence>
<comment type="caution">
    <text evidence="1">The sequence shown here is derived from an EMBL/GenBank/DDBJ whole genome shotgun (WGS) entry which is preliminary data.</text>
</comment>
<reference evidence="1 2" key="1">
    <citation type="submission" date="2018-08" db="EMBL/GenBank/DDBJ databases">
        <title>A genome reference for cultivated species of the human gut microbiota.</title>
        <authorList>
            <person name="Zou Y."/>
            <person name="Xue W."/>
            <person name="Luo G."/>
        </authorList>
    </citation>
    <scope>NUCLEOTIDE SEQUENCE [LARGE SCALE GENOMIC DNA]</scope>
    <source>
        <strain evidence="1 2">AF12-50</strain>
    </source>
</reference>
<proteinExistence type="predicted"/>
<sequence length="186" mass="21225">MKILPFISTIDMLSYGNAMQVRTGQTLVAENISYHSYDPMMQLAFKTPVEKMIVVYVGLKIEKCILFVNFTYAYNAVVEHYSKMVNPLDLMKREMPKFSEVYMQNEPNTPLSTLFFKKEDDCVLLVKQGPAYLLETSEDLEMGTLGMIRNFARVILEDIYNANVLDSCAMAKISSDIAVIKTFIPE</sequence>
<name>A0AA92TV19_9BACT</name>
<dbReference type="AlphaFoldDB" id="A0AA92TV19"/>
<dbReference type="EMBL" id="QSAG01000065">
    <property type="protein sequence ID" value="RGW39042.1"/>
    <property type="molecule type" value="Genomic_DNA"/>
</dbReference>
<dbReference type="Proteomes" id="UP000283785">
    <property type="component" value="Unassembled WGS sequence"/>
</dbReference>